<accession>A0A382G692</accession>
<sequence>MIKIGLKQYDKYRKSQPFAPEIQVSPFGFFAVAIPIMVIVYLLFGEVLTQILVELGI</sequence>
<protein>
    <submittedName>
        <fullName evidence="2">Uncharacterized protein</fullName>
    </submittedName>
</protein>
<gene>
    <name evidence="2" type="ORF">METZ01_LOCUS222998</name>
</gene>
<keyword evidence="1" id="KW-1133">Transmembrane helix</keyword>
<proteinExistence type="predicted"/>
<keyword evidence="1" id="KW-0472">Membrane</keyword>
<organism evidence="2">
    <name type="scientific">marine metagenome</name>
    <dbReference type="NCBI Taxonomy" id="408172"/>
    <lineage>
        <taxon>unclassified sequences</taxon>
        <taxon>metagenomes</taxon>
        <taxon>ecological metagenomes</taxon>
    </lineage>
</organism>
<keyword evidence="1" id="KW-0812">Transmembrane</keyword>
<reference evidence="2" key="1">
    <citation type="submission" date="2018-05" db="EMBL/GenBank/DDBJ databases">
        <authorList>
            <person name="Lanie J.A."/>
            <person name="Ng W.-L."/>
            <person name="Kazmierczak K.M."/>
            <person name="Andrzejewski T.M."/>
            <person name="Davidsen T.M."/>
            <person name="Wayne K.J."/>
            <person name="Tettelin H."/>
            <person name="Glass J.I."/>
            <person name="Rusch D."/>
            <person name="Podicherti R."/>
            <person name="Tsui H.-C.T."/>
            <person name="Winkler M.E."/>
        </authorList>
    </citation>
    <scope>NUCLEOTIDE SEQUENCE</scope>
</reference>
<name>A0A382G692_9ZZZZ</name>
<dbReference type="EMBL" id="UINC01053531">
    <property type="protein sequence ID" value="SVB70144.1"/>
    <property type="molecule type" value="Genomic_DNA"/>
</dbReference>
<feature type="transmembrane region" description="Helical" evidence="1">
    <location>
        <begin position="21"/>
        <end position="44"/>
    </location>
</feature>
<evidence type="ECO:0000256" key="1">
    <source>
        <dbReference type="SAM" id="Phobius"/>
    </source>
</evidence>
<evidence type="ECO:0000313" key="2">
    <source>
        <dbReference type="EMBL" id="SVB70144.1"/>
    </source>
</evidence>
<dbReference type="AlphaFoldDB" id="A0A382G692"/>